<dbReference type="Proteomes" id="UP000199087">
    <property type="component" value="Unassembled WGS sequence"/>
</dbReference>
<dbReference type="STRING" id="1499688.BN000_02155"/>
<dbReference type="EMBL" id="CVRB01000002">
    <property type="protein sequence ID" value="CRK82234.1"/>
    <property type="molecule type" value="Genomic_DNA"/>
</dbReference>
<evidence type="ECO:0000313" key="3">
    <source>
        <dbReference type="Proteomes" id="UP000199087"/>
    </source>
</evidence>
<reference evidence="3" key="1">
    <citation type="submission" date="2015-05" db="EMBL/GenBank/DDBJ databases">
        <authorList>
            <person name="Urmite Genomes"/>
        </authorList>
    </citation>
    <scope>NUCLEOTIDE SEQUENCE [LARGE SCALE GENOMIC DNA]</scope>
    <source>
        <strain evidence="3">LF1</strain>
    </source>
</reference>
<dbReference type="AlphaFoldDB" id="A0A0U1NW39"/>
<proteinExistence type="predicted"/>
<evidence type="ECO:0000313" key="2">
    <source>
        <dbReference type="EMBL" id="CRK82234.1"/>
    </source>
</evidence>
<dbReference type="Gene3D" id="3.10.180.10">
    <property type="entry name" value="2,3-Dihydroxybiphenyl 1,2-Dioxygenase, domain 1"/>
    <property type="match status" value="1"/>
</dbReference>
<dbReference type="Pfam" id="PF13468">
    <property type="entry name" value="Glyoxalase_3"/>
    <property type="match status" value="1"/>
</dbReference>
<feature type="domain" description="VOC" evidence="1">
    <location>
        <begin position="4"/>
        <end position="144"/>
    </location>
</feature>
<dbReference type="PANTHER" id="PTHR40265:SF1">
    <property type="entry name" value="GLYOXALASE-LIKE DOMAIN-CONTAINING PROTEIN"/>
    <property type="match status" value="1"/>
</dbReference>
<dbReference type="PROSITE" id="PS51819">
    <property type="entry name" value="VOC"/>
    <property type="match status" value="1"/>
</dbReference>
<name>A0A0U1NW39_9BACI</name>
<evidence type="ECO:0000259" key="1">
    <source>
        <dbReference type="PROSITE" id="PS51819"/>
    </source>
</evidence>
<protein>
    <recommendedName>
        <fullName evidence="1">VOC domain-containing protein</fullName>
    </recommendedName>
</protein>
<accession>A0A0U1NW39</accession>
<dbReference type="RefSeq" id="WP_176699737.1">
    <property type="nucleotide sequence ID" value="NZ_CVRB01000002.1"/>
</dbReference>
<dbReference type="PANTHER" id="PTHR40265">
    <property type="entry name" value="BLL2707 PROTEIN"/>
    <property type="match status" value="1"/>
</dbReference>
<sequence length="270" mass="30904">MQFSFDHLVWFTKQPEEMILTLKQRGIHAVNGGRHETWGTYNSLVYFGLGYIEFLGIENISIAEKHQDNRLVTHIAEQLPKENGEGPARIAVRTDQIEELAVRLKEEGFTVFGPLQGERVRTDGQVIRWSLLFPENAANELSLPFFIQWEKSDEERLSDLRNQGLIGTHLVGNPKLDSVSIVVNNLDQTVTTWGQLFNLKPSEEFMDPTINARCRKLELPGTKLLFCTPNGEGPAQNILKEKGETPFLVNLTETQQNTFFELQNGYWRFQ</sequence>
<dbReference type="InterPro" id="IPR029068">
    <property type="entry name" value="Glyas_Bleomycin-R_OHBP_Dase"/>
</dbReference>
<organism evidence="2 3">
    <name type="scientific">Neobacillus massiliamazoniensis</name>
    <dbReference type="NCBI Taxonomy" id="1499688"/>
    <lineage>
        <taxon>Bacteria</taxon>
        <taxon>Bacillati</taxon>
        <taxon>Bacillota</taxon>
        <taxon>Bacilli</taxon>
        <taxon>Bacillales</taxon>
        <taxon>Bacillaceae</taxon>
        <taxon>Neobacillus</taxon>
    </lineage>
</organism>
<dbReference type="InterPro" id="IPR037523">
    <property type="entry name" value="VOC_core"/>
</dbReference>
<keyword evidence="3" id="KW-1185">Reference proteome</keyword>
<dbReference type="InterPro" id="IPR025870">
    <property type="entry name" value="Glyoxalase-like_dom"/>
</dbReference>
<gene>
    <name evidence="2" type="ORF">BN000_02155</name>
</gene>
<dbReference type="SUPFAM" id="SSF54593">
    <property type="entry name" value="Glyoxalase/Bleomycin resistance protein/Dihydroxybiphenyl dioxygenase"/>
    <property type="match status" value="1"/>
</dbReference>